<sequence length="25" mass="2642">MFFSAHAKSRAGPQFIKSTPSVSCG</sequence>
<reference evidence="1" key="2">
    <citation type="journal article" date="2015" name="Data Brief">
        <title>Shoot transcriptome of the giant reed, Arundo donax.</title>
        <authorList>
            <person name="Barrero R.A."/>
            <person name="Guerrero F.D."/>
            <person name="Moolhuijzen P."/>
            <person name="Goolsby J.A."/>
            <person name="Tidwell J."/>
            <person name="Bellgard S.E."/>
            <person name="Bellgard M.I."/>
        </authorList>
    </citation>
    <scope>NUCLEOTIDE SEQUENCE</scope>
    <source>
        <tissue evidence="1">Shoot tissue taken approximately 20 cm above the soil surface</tissue>
    </source>
</reference>
<protein>
    <submittedName>
        <fullName evidence="1">Uncharacterized protein</fullName>
    </submittedName>
</protein>
<organism evidence="1">
    <name type="scientific">Arundo donax</name>
    <name type="common">Giant reed</name>
    <name type="synonym">Donax arundinaceus</name>
    <dbReference type="NCBI Taxonomy" id="35708"/>
    <lineage>
        <taxon>Eukaryota</taxon>
        <taxon>Viridiplantae</taxon>
        <taxon>Streptophyta</taxon>
        <taxon>Embryophyta</taxon>
        <taxon>Tracheophyta</taxon>
        <taxon>Spermatophyta</taxon>
        <taxon>Magnoliopsida</taxon>
        <taxon>Liliopsida</taxon>
        <taxon>Poales</taxon>
        <taxon>Poaceae</taxon>
        <taxon>PACMAD clade</taxon>
        <taxon>Arundinoideae</taxon>
        <taxon>Arundineae</taxon>
        <taxon>Arundo</taxon>
    </lineage>
</organism>
<reference evidence="1" key="1">
    <citation type="submission" date="2014-09" db="EMBL/GenBank/DDBJ databases">
        <authorList>
            <person name="Magalhaes I.L.F."/>
            <person name="Oliveira U."/>
            <person name="Santos F.R."/>
            <person name="Vidigal T.H.D.A."/>
            <person name="Brescovit A.D."/>
            <person name="Santos A.J."/>
        </authorList>
    </citation>
    <scope>NUCLEOTIDE SEQUENCE</scope>
    <source>
        <tissue evidence="1">Shoot tissue taken approximately 20 cm above the soil surface</tissue>
    </source>
</reference>
<evidence type="ECO:0000313" key="1">
    <source>
        <dbReference type="EMBL" id="JAD86708.1"/>
    </source>
</evidence>
<accession>A0A0A9DJ55</accession>
<dbReference type="EMBL" id="GBRH01211187">
    <property type="protein sequence ID" value="JAD86708.1"/>
    <property type="molecule type" value="Transcribed_RNA"/>
</dbReference>
<proteinExistence type="predicted"/>
<name>A0A0A9DJ55_ARUDO</name>
<dbReference type="AlphaFoldDB" id="A0A0A9DJ55"/>